<proteinExistence type="predicted"/>
<sequence>MEILTVNIFVNDGSIEQLPLARSETFVDPRCCCSAIFLREHLFSCTPPCRTKTLSPCCLQMILKRPKLLTASPKFVLLLDVDLKTCPLAAKAEANVLQSSTTIAVH</sequence>
<name>A0A7S2EW26_9STRA</name>
<protein>
    <submittedName>
        <fullName evidence="1">Uncharacterized protein</fullName>
    </submittedName>
</protein>
<dbReference type="AlphaFoldDB" id="A0A7S2EW26"/>
<organism evidence="1">
    <name type="scientific">Ditylum brightwellii</name>
    <dbReference type="NCBI Taxonomy" id="49249"/>
    <lineage>
        <taxon>Eukaryota</taxon>
        <taxon>Sar</taxon>
        <taxon>Stramenopiles</taxon>
        <taxon>Ochrophyta</taxon>
        <taxon>Bacillariophyta</taxon>
        <taxon>Mediophyceae</taxon>
        <taxon>Lithodesmiophycidae</taxon>
        <taxon>Lithodesmiales</taxon>
        <taxon>Lithodesmiaceae</taxon>
        <taxon>Ditylum</taxon>
    </lineage>
</organism>
<gene>
    <name evidence="1" type="ORF">DBRI1063_LOCUS25529</name>
</gene>
<accession>A0A7S2EW26</accession>
<dbReference type="EMBL" id="HBGN01039881">
    <property type="protein sequence ID" value="CAD9358443.1"/>
    <property type="molecule type" value="Transcribed_RNA"/>
</dbReference>
<reference evidence="1" key="1">
    <citation type="submission" date="2021-01" db="EMBL/GenBank/DDBJ databases">
        <authorList>
            <person name="Corre E."/>
            <person name="Pelletier E."/>
            <person name="Niang G."/>
            <person name="Scheremetjew M."/>
            <person name="Finn R."/>
            <person name="Kale V."/>
            <person name="Holt S."/>
            <person name="Cochrane G."/>
            <person name="Meng A."/>
            <person name="Brown T."/>
            <person name="Cohen L."/>
        </authorList>
    </citation>
    <scope>NUCLEOTIDE SEQUENCE</scope>
    <source>
        <strain evidence="1">Pop2</strain>
    </source>
</reference>
<evidence type="ECO:0000313" key="1">
    <source>
        <dbReference type="EMBL" id="CAD9358443.1"/>
    </source>
</evidence>